<sequence length="152" mass="16878">TSSCNIDFTPRAFRWIRLNLRARNTDDDVDNFDLSKERLDAIESPIYGIDATLFAEEGSLKVVTGGGVDQEGTILPKNYAYEPDASGPKTPSDSGTSDRRLFFWGTLTEEEWTGSISGWNYIAYVYDSNLSDPSNSPPSLPPSMNLVSLKRK</sequence>
<accession>X1AR47</accession>
<feature type="non-terminal residue" evidence="2">
    <location>
        <position position="1"/>
    </location>
</feature>
<dbReference type="EMBL" id="BART01007723">
    <property type="protein sequence ID" value="GAG62346.1"/>
    <property type="molecule type" value="Genomic_DNA"/>
</dbReference>
<organism evidence="2">
    <name type="scientific">marine sediment metagenome</name>
    <dbReference type="NCBI Taxonomy" id="412755"/>
    <lineage>
        <taxon>unclassified sequences</taxon>
        <taxon>metagenomes</taxon>
        <taxon>ecological metagenomes</taxon>
    </lineage>
</organism>
<evidence type="ECO:0000256" key="1">
    <source>
        <dbReference type="SAM" id="MobiDB-lite"/>
    </source>
</evidence>
<feature type="region of interest" description="Disordered" evidence="1">
    <location>
        <begin position="131"/>
        <end position="152"/>
    </location>
</feature>
<protein>
    <submittedName>
        <fullName evidence="2">Uncharacterized protein</fullName>
    </submittedName>
</protein>
<dbReference type="AlphaFoldDB" id="X1AR47"/>
<reference evidence="2" key="1">
    <citation type="journal article" date="2014" name="Front. Microbiol.">
        <title>High frequency of phylogenetically diverse reductive dehalogenase-homologous genes in deep subseafloor sedimentary metagenomes.</title>
        <authorList>
            <person name="Kawai M."/>
            <person name="Futagami T."/>
            <person name="Toyoda A."/>
            <person name="Takaki Y."/>
            <person name="Nishi S."/>
            <person name="Hori S."/>
            <person name="Arai W."/>
            <person name="Tsubouchi T."/>
            <person name="Morono Y."/>
            <person name="Uchiyama I."/>
            <person name="Ito T."/>
            <person name="Fujiyama A."/>
            <person name="Inagaki F."/>
            <person name="Takami H."/>
        </authorList>
    </citation>
    <scope>NUCLEOTIDE SEQUENCE</scope>
    <source>
        <strain evidence="2">Expedition CK06-06</strain>
    </source>
</reference>
<evidence type="ECO:0000313" key="2">
    <source>
        <dbReference type="EMBL" id="GAG62346.1"/>
    </source>
</evidence>
<gene>
    <name evidence="2" type="ORF">S01H4_17512</name>
</gene>
<feature type="region of interest" description="Disordered" evidence="1">
    <location>
        <begin position="78"/>
        <end position="98"/>
    </location>
</feature>
<proteinExistence type="predicted"/>
<name>X1AR47_9ZZZZ</name>
<comment type="caution">
    <text evidence="2">The sequence shown here is derived from an EMBL/GenBank/DDBJ whole genome shotgun (WGS) entry which is preliminary data.</text>
</comment>